<dbReference type="PANTHER" id="PTHR43877:SF2">
    <property type="entry name" value="AMINOALKYLPHOSPHONATE N-ACETYLTRANSFERASE-RELATED"/>
    <property type="match status" value="1"/>
</dbReference>
<dbReference type="Pfam" id="PF00583">
    <property type="entry name" value="Acetyltransf_1"/>
    <property type="match status" value="1"/>
</dbReference>
<accession>A0A3N4GJ19</accession>
<dbReference type="Proteomes" id="UP000267536">
    <property type="component" value="Unassembled WGS sequence"/>
</dbReference>
<dbReference type="InterPro" id="IPR050832">
    <property type="entry name" value="Bact_Acetyltransf"/>
</dbReference>
<evidence type="ECO:0000313" key="5">
    <source>
        <dbReference type="Proteomes" id="UP000267536"/>
    </source>
</evidence>
<dbReference type="InterPro" id="IPR000182">
    <property type="entry name" value="GNAT_dom"/>
</dbReference>
<dbReference type="AlphaFoldDB" id="A0A3N4GJ19"/>
<evidence type="ECO:0000313" key="4">
    <source>
        <dbReference type="EMBL" id="RPA58640.1"/>
    </source>
</evidence>
<protein>
    <submittedName>
        <fullName evidence="4">GNAT family N-acetyltransferase</fullName>
    </submittedName>
</protein>
<dbReference type="GO" id="GO:0016747">
    <property type="term" value="F:acyltransferase activity, transferring groups other than amino-acyl groups"/>
    <property type="evidence" value="ECO:0007669"/>
    <property type="project" value="InterPro"/>
</dbReference>
<name>A0A3N4GJ19_9ACTN</name>
<dbReference type="PROSITE" id="PS51186">
    <property type="entry name" value="GNAT"/>
    <property type="match status" value="1"/>
</dbReference>
<evidence type="ECO:0000256" key="2">
    <source>
        <dbReference type="ARBA" id="ARBA00023315"/>
    </source>
</evidence>
<evidence type="ECO:0000259" key="3">
    <source>
        <dbReference type="PROSITE" id="PS51186"/>
    </source>
</evidence>
<keyword evidence="2" id="KW-0012">Acyltransferase</keyword>
<feature type="domain" description="N-acetyltransferase" evidence="3">
    <location>
        <begin position="37"/>
        <end position="184"/>
    </location>
</feature>
<reference evidence="4 5" key="1">
    <citation type="submission" date="2018-11" db="EMBL/GenBank/DDBJ databases">
        <title>Draft genome sequence of Gordonia sp. RS15-1S isolated from rice stems.</title>
        <authorList>
            <person name="Muangham S."/>
        </authorList>
    </citation>
    <scope>NUCLEOTIDE SEQUENCE [LARGE SCALE GENOMIC DNA]</scope>
    <source>
        <strain evidence="4 5">RS15-1S</strain>
    </source>
</reference>
<comment type="caution">
    <text evidence="4">The sequence shown here is derived from an EMBL/GenBank/DDBJ whole genome shotgun (WGS) entry which is preliminary data.</text>
</comment>
<keyword evidence="1 4" id="KW-0808">Transferase</keyword>
<dbReference type="PANTHER" id="PTHR43877">
    <property type="entry name" value="AMINOALKYLPHOSPHONATE N-ACETYLTRANSFERASE-RELATED-RELATED"/>
    <property type="match status" value="1"/>
</dbReference>
<gene>
    <name evidence="4" type="ORF">EF294_15490</name>
</gene>
<dbReference type="Gene3D" id="3.40.630.30">
    <property type="match status" value="1"/>
</dbReference>
<sequence>MTAPAHLTTTLGHGLACATRRRRLSGIRSPTYCVAMTTISPCSADDHDDWLRLWDGYLRFYETDLDPEITAITFRRIISDDGIHGAIARDDQRRAVGLVHWLAHRSTWSRTGYCYLEDLFVAADSRGSGVGRALIGHVCDAARDAGLTTVYWLTQQQNSTARRLYDAVATDTGFVHYEIDLDAQ</sequence>
<dbReference type="CDD" id="cd04301">
    <property type="entry name" value="NAT_SF"/>
    <property type="match status" value="1"/>
</dbReference>
<dbReference type="InterPro" id="IPR016181">
    <property type="entry name" value="Acyl_CoA_acyltransferase"/>
</dbReference>
<organism evidence="4 5">
    <name type="scientific">Gordonia oryzae</name>
    <dbReference type="NCBI Taxonomy" id="2487349"/>
    <lineage>
        <taxon>Bacteria</taxon>
        <taxon>Bacillati</taxon>
        <taxon>Actinomycetota</taxon>
        <taxon>Actinomycetes</taxon>
        <taxon>Mycobacteriales</taxon>
        <taxon>Gordoniaceae</taxon>
        <taxon>Gordonia</taxon>
    </lineage>
</organism>
<evidence type="ECO:0000256" key="1">
    <source>
        <dbReference type="ARBA" id="ARBA00022679"/>
    </source>
</evidence>
<proteinExistence type="predicted"/>
<dbReference type="EMBL" id="RKMH01000011">
    <property type="protein sequence ID" value="RPA58640.1"/>
    <property type="molecule type" value="Genomic_DNA"/>
</dbReference>
<dbReference type="SUPFAM" id="SSF55729">
    <property type="entry name" value="Acyl-CoA N-acyltransferases (Nat)"/>
    <property type="match status" value="1"/>
</dbReference>
<dbReference type="OrthoDB" id="9805924at2"/>
<keyword evidence="5" id="KW-1185">Reference proteome</keyword>